<accession>A0ABY2RTE9</accession>
<evidence type="ECO:0000259" key="1">
    <source>
        <dbReference type="Pfam" id="PF07993"/>
    </source>
</evidence>
<dbReference type="PANTHER" id="PTHR48079">
    <property type="entry name" value="PROTEIN YEEZ"/>
    <property type="match status" value="1"/>
</dbReference>
<dbReference type="EMBL" id="SUMD01000001">
    <property type="protein sequence ID" value="TJZ81574.1"/>
    <property type="molecule type" value="Genomic_DNA"/>
</dbReference>
<proteinExistence type="predicted"/>
<dbReference type="Pfam" id="PF07993">
    <property type="entry name" value="NAD_binding_4"/>
    <property type="match status" value="2"/>
</dbReference>
<dbReference type="Proteomes" id="UP000305109">
    <property type="component" value="Unassembled WGS sequence"/>
</dbReference>
<dbReference type="InterPro" id="IPR013120">
    <property type="entry name" value="FAR_NAD-bd"/>
</dbReference>
<name>A0ABY2RTE9_9NOCA</name>
<feature type="domain" description="Thioester reductase (TE)" evidence="1">
    <location>
        <begin position="8"/>
        <end position="130"/>
    </location>
</feature>
<comment type="caution">
    <text evidence="2">The sequence shown here is derived from an EMBL/GenBank/DDBJ whole genome shotgun (WGS) entry which is preliminary data.</text>
</comment>
<reference evidence="2 3" key="1">
    <citation type="submission" date="2019-04" db="EMBL/GenBank/DDBJ databases">
        <title>Rhodococcus oryzae sp. nov., a novel actinomycete isolated from rhizosphere soil of rice (Oryza sativa L.).</title>
        <authorList>
            <person name="Li C."/>
        </authorList>
    </citation>
    <scope>NUCLEOTIDE SEQUENCE [LARGE SCALE GENOMIC DNA]</scope>
    <source>
        <strain evidence="2 3">NEAU-CX67</strain>
    </source>
</reference>
<keyword evidence="3" id="KW-1185">Reference proteome</keyword>
<dbReference type="InterPro" id="IPR051783">
    <property type="entry name" value="NAD(P)-dependent_oxidoreduct"/>
</dbReference>
<dbReference type="Gene3D" id="3.40.50.720">
    <property type="entry name" value="NAD(P)-binding Rossmann-like Domain"/>
    <property type="match status" value="1"/>
</dbReference>
<protein>
    <submittedName>
        <fullName evidence="2">NAD-dependent epimerase/dehydratase family protein</fullName>
    </submittedName>
</protein>
<organism evidence="2 3">
    <name type="scientific">Rhodococcus oryzae</name>
    <dbReference type="NCBI Taxonomy" id="2571143"/>
    <lineage>
        <taxon>Bacteria</taxon>
        <taxon>Bacillati</taxon>
        <taxon>Actinomycetota</taxon>
        <taxon>Actinomycetes</taxon>
        <taxon>Mycobacteriales</taxon>
        <taxon>Nocardiaceae</taxon>
        <taxon>Rhodococcus</taxon>
    </lineage>
</organism>
<evidence type="ECO:0000313" key="2">
    <source>
        <dbReference type="EMBL" id="TJZ81574.1"/>
    </source>
</evidence>
<evidence type="ECO:0000313" key="3">
    <source>
        <dbReference type="Proteomes" id="UP000305109"/>
    </source>
</evidence>
<feature type="domain" description="Thioester reductase (TE)" evidence="1">
    <location>
        <begin position="140"/>
        <end position="225"/>
    </location>
</feature>
<gene>
    <name evidence="2" type="ORF">FCG67_02840</name>
</gene>
<sequence>MTDIDALVTGGTGFIGRWLLPELTAEGQRTAVLLRGSGNRLRELRSWVDAHGGRGDLVLGLSGDLAAPGLGLDAEDLAVARTARRMFHLGAAMSYGLAPEIAEEVNVQGSERVTALAASSPCLERLVLASGFQHRRSGRLSTNRYHDSKLDADARVRLLTQAQGIPLTTVHPGPTVGDSRTGETTQFWGWPDLVHALHRGRLPLVPGGRDHWFPLVAVDFLARFISRAPHLADTAGGQYWLLHADTPPLADLLAAVAGDLGVRAPRVHVPVPLAALGLRAGLSRWTGLPAEALVFVSNDRFPVADAQRIASALDLTEPDPIDLACTTARFLVAHDFQAPTPIHRP</sequence>
<dbReference type="InterPro" id="IPR036291">
    <property type="entry name" value="NAD(P)-bd_dom_sf"/>
</dbReference>
<dbReference type="PANTHER" id="PTHR48079:SF6">
    <property type="entry name" value="NAD(P)-BINDING DOMAIN-CONTAINING PROTEIN-RELATED"/>
    <property type="match status" value="1"/>
</dbReference>
<dbReference type="SUPFAM" id="SSF51735">
    <property type="entry name" value="NAD(P)-binding Rossmann-fold domains"/>
    <property type="match status" value="1"/>
</dbReference>
<dbReference type="RefSeq" id="WP_136906891.1">
    <property type="nucleotide sequence ID" value="NZ_SUMD01000001.1"/>
</dbReference>